<gene>
    <name evidence="2" type="ORF">VP01_4910g1</name>
</gene>
<sequence length="151" mass="17053">MPLIPLLDNLLLKPFMGEILSSTLSISFKSNFELTSKQPVNATSNKLINFAFNLPLSTLEMHSGSAIATFEQQDQLQSFRKGSLVHSKSNQLVYTREKLILLQNLSIFKTTWSGKGRILDARLRKGKLQYLVDWAGHQLDENQTSWETAAI</sequence>
<dbReference type="Gene3D" id="2.40.50.40">
    <property type="match status" value="1"/>
</dbReference>
<dbReference type="GO" id="GO:0006338">
    <property type="term" value="P:chromatin remodeling"/>
    <property type="evidence" value="ECO:0007669"/>
    <property type="project" value="UniProtKB-ARBA"/>
</dbReference>
<dbReference type="PROSITE" id="PS50013">
    <property type="entry name" value="CHROMO_2"/>
    <property type="match status" value="1"/>
</dbReference>
<reference evidence="2 3" key="1">
    <citation type="submission" date="2015-08" db="EMBL/GenBank/DDBJ databases">
        <title>Next Generation Sequencing and Analysis of the Genome of Puccinia sorghi L Schw, the Causal Agent of Maize Common Rust.</title>
        <authorList>
            <person name="Rochi L."/>
            <person name="Burguener G."/>
            <person name="Darino M."/>
            <person name="Turjanski A."/>
            <person name="Kreff E."/>
            <person name="Dieguez M.J."/>
            <person name="Sacco F."/>
        </authorList>
    </citation>
    <scope>NUCLEOTIDE SEQUENCE [LARGE SCALE GENOMIC DNA]</scope>
    <source>
        <strain evidence="2 3">RO10H11247</strain>
    </source>
</reference>
<dbReference type="InterPro" id="IPR000953">
    <property type="entry name" value="Chromo/chromo_shadow_dom"/>
</dbReference>
<evidence type="ECO:0000313" key="2">
    <source>
        <dbReference type="EMBL" id="KNZ49601.1"/>
    </source>
</evidence>
<dbReference type="CDD" id="cd00024">
    <property type="entry name" value="CD_CSD"/>
    <property type="match status" value="1"/>
</dbReference>
<feature type="domain" description="Chromo" evidence="1">
    <location>
        <begin position="113"/>
        <end position="151"/>
    </location>
</feature>
<evidence type="ECO:0000313" key="3">
    <source>
        <dbReference type="Proteomes" id="UP000037035"/>
    </source>
</evidence>
<dbReference type="SUPFAM" id="SSF54160">
    <property type="entry name" value="Chromo domain-like"/>
    <property type="match status" value="1"/>
</dbReference>
<comment type="caution">
    <text evidence="2">The sequence shown here is derived from an EMBL/GenBank/DDBJ whole genome shotgun (WGS) entry which is preliminary data.</text>
</comment>
<protein>
    <submittedName>
        <fullName evidence="2">Chromo (CHRromatin Organization MOdifier) domain protein</fullName>
    </submittedName>
</protein>
<evidence type="ECO:0000259" key="1">
    <source>
        <dbReference type="PROSITE" id="PS50013"/>
    </source>
</evidence>
<dbReference type="VEuPathDB" id="FungiDB:VP01_4910g1"/>
<keyword evidence="3" id="KW-1185">Reference proteome</keyword>
<organism evidence="2 3">
    <name type="scientific">Puccinia sorghi</name>
    <dbReference type="NCBI Taxonomy" id="27349"/>
    <lineage>
        <taxon>Eukaryota</taxon>
        <taxon>Fungi</taxon>
        <taxon>Dikarya</taxon>
        <taxon>Basidiomycota</taxon>
        <taxon>Pucciniomycotina</taxon>
        <taxon>Pucciniomycetes</taxon>
        <taxon>Pucciniales</taxon>
        <taxon>Pucciniaceae</taxon>
        <taxon>Puccinia</taxon>
    </lineage>
</organism>
<accession>A0A0L6UM50</accession>
<proteinExistence type="predicted"/>
<dbReference type="InterPro" id="IPR016197">
    <property type="entry name" value="Chromo-like_dom_sf"/>
</dbReference>
<dbReference type="AlphaFoldDB" id="A0A0L6UM50"/>
<name>A0A0L6UM50_9BASI</name>
<dbReference type="OrthoDB" id="2505365at2759"/>
<dbReference type="Proteomes" id="UP000037035">
    <property type="component" value="Unassembled WGS sequence"/>
</dbReference>
<dbReference type="EMBL" id="LAVV01010066">
    <property type="protein sequence ID" value="KNZ49601.1"/>
    <property type="molecule type" value="Genomic_DNA"/>
</dbReference>